<protein>
    <recommendedName>
        <fullName evidence="9">DDE Tnp4 domain-containing protein</fullName>
    </recommendedName>
</protein>
<evidence type="ECO:0000259" key="9">
    <source>
        <dbReference type="Pfam" id="PF13359"/>
    </source>
</evidence>
<feature type="domain" description="DDE Tnp4" evidence="9">
    <location>
        <begin position="218"/>
        <end position="310"/>
    </location>
</feature>
<keyword evidence="7" id="KW-0539">Nucleus</keyword>
<evidence type="ECO:0000256" key="3">
    <source>
        <dbReference type="ARBA" id="ARBA00006958"/>
    </source>
</evidence>
<sequence length="311" mass="35271">SQDSLLLSDMSSEEPESSHDETSDEADDELSDSDSTKEAPPMAHSITVKRIVRKAISAAYSTRYQAPRNRDMRGPPYVPHVLKVLKHRRPDKFRRYLRVSPYTFDRLVETIGNDLIFTNKSQNCQLPIDLQLAITLHRFGHDGNGVSVQGVAGWGGIAVGTVLLVTRRVMTALLRPAFMQDAVSLPSQEEKEQAKAWVEKHSCRAWRDGWLISTSLMVDGTLVSLYTCPKWYSESYFDRKSNYFLNIQVVSLLNLRIVDFAYGHTGSTHDATAWEQTRIYQEHDALLEGQEFVWADSAYPIASWVVAPYKK</sequence>
<dbReference type="RefSeq" id="XP_007391491.1">
    <property type="nucleotide sequence ID" value="XM_007391429.1"/>
</dbReference>
<feature type="region of interest" description="Disordered" evidence="8">
    <location>
        <begin position="1"/>
        <end position="44"/>
    </location>
</feature>
<keyword evidence="6" id="KW-0378">Hydrolase</keyword>
<keyword evidence="11" id="KW-1185">Reference proteome</keyword>
<dbReference type="GO" id="GO:0005634">
    <property type="term" value="C:nucleus"/>
    <property type="evidence" value="ECO:0007669"/>
    <property type="project" value="UniProtKB-SubCell"/>
</dbReference>
<evidence type="ECO:0000256" key="1">
    <source>
        <dbReference type="ARBA" id="ARBA00001968"/>
    </source>
</evidence>
<reference evidence="10 11" key="1">
    <citation type="journal article" date="2012" name="BMC Genomics">
        <title>Comparative genomics of the white-rot fungi, Phanerochaete carnosa and P. chrysosporium, to elucidate the genetic basis of the distinct wood types they colonize.</title>
        <authorList>
            <person name="Suzuki H."/>
            <person name="MacDonald J."/>
            <person name="Syed K."/>
            <person name="Salamov A."/>
            <person name="Hori C."/>
            <person name="Aerts A."/>
            <person name="Henrissat B."/>
            <person name="Wiebenga A."/>
            <person name="vanKuyk P.A."/>
            <person name="Barry K."/>
            <person name="Lindquist E."/>
            <person name="LaButti K."/>
            <person name="Lapidus A."/>
            <person name="Lucas S."/>
            <person name="Coutinho P."/>
            <person name="Gong Y."/>
            <person name="Samejima M."/>
            <person name="Mahadevan R."/>
            <person name="Abou-Zaid M."/>
            <person name="de Vries R.P."/>
            <person name="Igarashi K."/>
            <person name="Yadav J.S."/>
            <person name="Grigoriev I.V."/>
            <person name="Master E.R."/>
        </authorList>
    </citation>
    <scope>NUCLEOTIDE SEQUENCE [LARGE SCALE GENOMIC DNA]</scope>
    <source>
        <strain evidence="10 11">HHB-10118-sp</strain>
    </source>
</reference>
<dbReference type="InParanoid" id="K5X7S9"/>
<feature type="compositionally biased region" description="Acidic residues" evidence="8">
    <location>
        <begin position="22"/>
        <end position="32"/>
    </location>
</feature>
<dbReference type="GeneID" id="18920208"/>
<dbReference type="AlphaFoldDB" id="K5X7S9"/>
<accession>K5X7S9</accession>
<dbReference type="InterPro" id="IPR027806">
    <property type="entry name" value="HARBI1_dom"/>
</dbReference>
<proteinExistence type="inferred from homology"/>
<feature type="non-terminal residue" evidence="10">
    <location>
        <position position="311"/>
    </location>
</feature>
<evidence type="ECO:0000256" key="8">
    <source>
        <dbReference type="SAM" id="MobiDB-lite"/>
    </source>
</evidence>
<evidence type="ECO:0000256" key="5">
    <source>
        <dbReference type="ARBA" id="ARBA00022723"/>
    </source>
</evidence>
<dbReference type="GO" id="GO:0016787">
    <property type="term" value="F:hydrolase activity"/>
    <property type="evidence" value="ECO:0007669"/>
    <property type="project" value="UniProtKB-KW"/>
</dbReference>
<evidence type="ECO:0000256" key="4">
    <source>
        <dbReference type="ARBA" id="ARBA00022722"/>
    </source>
</evidence>
<comment type="cofactor">
    <cofactor evidence="1">
        <name>a divalent metal cation</name>
        <dbReference type="ChEBI" id="CHEBI:60240"/>
    </cofactor>
</comment>
<organism evidence="10 11">
    <name type="scientific">Phanerochaete carnosa (strain HHB-10118-sp)</name>
    <name type="common">White-rot fungus</name>
    <name type="synonym">Peniophora carnosa</name>
    <dbReference type="NCBI Taxonomy" id="650164"/>
    <lineage>
        <taxon>Eukaryota</taxon>
        <taxon>Fungi</taxon>
        <taxon>Dikarya</taxon>
        <taxon>Basidiomycota</taxon>
        <taxon>Agaricomycotina</taxon>
        <taxon>Agaricomycetes</taxon>
        <taxon>Polyporales</taxon>
        <taxon>Phanerochaetaceae</taxon>
        <taxon>Phanerochaete</taxon>
    </lineage>
</organism>
<dbReference type="GO" id="GO:0046872">
    <property type="term" value="F:metal ion binding"/>
    <property type="evidence" value="ECO:0007669"/>
    <property type="project" value="UniProtKB-KW"/>
</dbReference>
<feature type="non-terminal residue" evidence="10">
    <location>
        <position position="1"/>
    </location>
</feature>
<evidence type="ECO:0000313" key="11">
    <source>
        <dbReference type="Proteomes" id="UP000008370"/>
    </source>
</evidence>
<evidence type="ECO:0000313" key="10">
    <source>
        <dbReference type="EMBL" id="EKM58902.1"/>
    </source>
</evidence>
<feature type="compositionally biased region" description="Low complexity" evidence="8">
    <location>
        <begin position="1"/>
        <end position="10"/>
    </location>
</feature>
<dbReference type="HOGENOM" id="CLU_018552_1_4_1"/>
<dbReference type="Proteomes" id="UP000008370">
    <property type="component" value="Unassembled WGS sequence"/>
</dbReference>
<evidence type="ECO:0000256" key="7">
    <source>
        <dbReference type="ARBA" id="ARBA00023242"/>
    </source>
</evidence>
<dbReference type="InterPro" id="IPR045249">
    <property type="entry name" value="HARBI1-like"/>
</dbReference>
<comment type="subcellular location">
    <subcellularLocation>
        <location evidence="2">Nucleus</location>
    </subcellularLocation>
</comment>
<gene>
    <name evidence="10" type="ORF">PHACADRAFT_63878</name>
</gene>
<comment type="similarity">
    <text evidence="3">Belongs to the HARBI1 family.</text>
</comment>
<dbReference type="PANTHER" id="PTHR22930">
    <property type="match status" value="1"/>
</dbReference>
<dbReference type="OrthoDB" id="3246760at2759"/>
<evidence type="ECO:0000256" key="2">
    <source>
        <dbReference type="ARBA" id="ARBA00004123"/>
    </source>
</evidence>
<name>K5X7S9_PHACS</name>
<dbReference type="GO" id="GO:0004518">
    <property type="term" value="F:nuclease activity"/>
    <property type="evidence" value="ECO:0007669"/>
    <property type="project" value="UniProtKB-KW"/>
</dbReference>
<keyword evidence="5" id="KW-0479">Metal-binding</keyword>
<keyword evidence="4" id="KW-0540">Nuclease</keyword>
<evidence type="ECO:0000256" key="6">
    <source>
        <dbReference type="ARBA" id="ARBA00022801"/>
    </source>
</evidence>
<dbReference type="PANTHER" id="PTHR22930:SF85">
    <property type="entry name" value="GH03217P-RELATED"/>
    <property type="match status" value="1"/>
</dbReference>
<dbReference type="KEGG" id="pco:PHACADRAFT_63878"/>
<dbReference type="EMBL" id="JH930469">
    <property type="protein sequence ID" value="EKM58902.1"/>
    <property type="molecule type" value="Genomic_DNA"/>
</dbReference>
<dbReference type="Pfam" id="PF13359">
    <property type="entry name" value="DDE_Tnp_4"/>
    <property type="match status" value="1"/>
</dbReference>